<dbReference type="NCBIfam" id="TIGR00306">
    <property type="entry name" value="apgM"/>
    <property type="match status" value="1"/>
</dbReference>
<dbReference type="PANTHER" id="PTHR31209:SF4">
    <property type="entry name" value="2,3-BISPHOSPHOGLYCERATE-INDEPENDENT PHOSPHOGLYCERATE MUTASE"/>
    <property type="match status" value="1"/>
</dbReference>
<organism evidence="8 9">
    <name type="scientific">Coprobacter secundus subsp. similis</name>
    <dbReference type="NCBI Taxonomy" id="2751153"/>
    <lineage>
        <taxon>Bacteria</taxon>
        <taxon>Pseudomonadati</taxon>
        <taxon>Bacteroidota</taxon>
        <taxon>Bacteroidia</taxon>
        <taxon>Bacteroidales</taxon>
        <taxon>Barnesiellaceae</taxon>
        <taxon>Coprobacter</taxon>
    </lineage>
</organism>
<dbReference type="NCBIfam" id="NF003242">
    <property type="entry name" value="PRK04200.1"/>
    <property type="match status" value="1"/>
</dbReference>
<evidence type="ECO:0000256" key="2">
    <source>
        <dbReference type="ARBA" id="ARBA00002315"/>
    </source>
</evidence>
<dbReference type="KEGG" id="copr:Cop2CBH44_26520"/>
<evidence type="ECO:0000259" key="7">
    <source>
        <dbReference type="Pfam" id="PF01676"/>
    </source>
</evidence>
<dbReference type="SUPFAM" id="SSF53649">
    <property type="entry name" value="Alkaline phosphatase-like"/>
    <property type="match status" value="1"/>
</dbReference>
<name>A0A7G1HX72_9BACT</name>
<gene>
    <name evidence="8" type="ORF">Cop2CBH44_26520</name>
</gene>
<keyword evidence="5" id="KW-0324">Glycolysis</keyword>
<dbReference type="Proteomes" id="UP000594042">
    <property type="component" value="Chromosome"/>
</dbReference>
<dbReference type="PANTHER" id="PTHR31209">
    <property type="entry name" value="COFACTOR-INDEPENDENT PHOSPHOGLYCERATE MUTASE"/>
    <property type="match status" value="1"/>
</dbReference>
<dbReference type="GO" id="GO:0046872">
    <property type="term" value="F:metal ion binding"/>
    <property type="evidence" value="ECO:0007669"/>
    <property type="project" value="InterPro"/>
</dbReference>
<evidence type="ECO:0000313" key="8">
    <source>
        <dbReference type="EMBL" id="BCI64299.1"/>
    </source>
</evidence>
<dbReference type="Pfam" id="PF01676">
    <property type="entry name" value="Metalloenzyme"/>
    <property type="match status" value="1"/>
</dbReference>
<dbReference type="InterPro" id="IPR006124">
    <property type="entry name" value="Metalloenzyme"/>
</dbReference>
<dbReference type="AlphaFoldDB" id="A0A7G1HX72"/>
<sequence>MKYLIVLGDGMADEPIPELGNRTPLQAAKTPVMDWLAANGRCGQLDTVPKGFHPGSEIANMSVLGYDLNQVFEGRGSLEAASMGVNIEPGEMAMRCNLICIENGIIKNHSAGHISNEEADELILFLQKELGGNDVNFFSGVSYRHLLKLKNGDKRIDCTPPHDVPGTAFASVMIKAEVPEAEKTAERLNELILLSQKILPNHPVNLKRAQQGKDMANSIWPWSPGYKPKMETLQQRYGIQSGAVISAVDLIKGIGVYAGLEIIEVEGATGLYTTNYEGKADAALTALKKHDFVYLHIEASDEAGHEGDVDLKVKTIEYLDHRVLKRIIEKAGDLGEPLTIAVLPDHPTPCRLRTHTAAPVPFLIYRPGITPDNVSVYDEFSVKNGFYGHLSHDEFIKELFK</sequence>
<feature type="domain" description="Metalloenzyme" evidence="7">
    <location>
        <begin position="1"/>
        <end position="378"/>
    </location>
</feature>
<comment type="pathway">
    <text evidence="3">Carbohydrate degradation.</text>
</comment>
<keyword evidence="6" id="KW-0413">Isomerase</keyword>
<dbReference type="Pfam" id="PF10143">
    <property type="entry name" value="PhosphMutase"/>
    <property type="match status" value="1"/>
</dbReference>
<evidence type="ECO:0000256" key="1">
    <source>
        <dbReference type="ARBA" id="ARBA00000370"/>
    </source>
</evidence>
<evidence type="ECO:0000256" key="3">
    <source>
        <dbReference type="ARBA" id="ARBA00004921"/>
    </source>
</evidence>
<reference evidence="9" key="1">
    <citation type="submission" date="2020-07" db="EMBL/GenBank/DDBJ databases">
        <title>Complete genome sequencing of Coprobacter sp. strain 2CBH44.</title>
        <authorList>
            <person name="Sakamoto M."/>
            <person name="Murakami T."/>
            <person name="Mori H."/>
        </authorList>
    </citation>
    <scope>NUCLEOTIDE SEQUENCE [LARGE SCALE GENOMIC DNA]</scope>
    <source>
        <strain evidence="9">2CBH44</strain>
    </source>
</reference>
<dbReference type="Gene3D" id="3.40.720.10">
    <property type="entry name" value="Alkaline Phosphatase, subunit A"/>
    <property type="match status" value="2"/>
</dbReference>
<dbReference type="GO" id="GO:0004619">
    <property type="term" value="F:phosphoglycerate mutase activity"/>
    <property type="evidence" value="ECO:0007669"/>
    <property type="project" value="UniProtKB-EC"/>
</dbReference>
<proteinExistence type="inferred from homology"/>
<dbReference type="InterPro" id="IPR023665">
    <property type="entry name" value="ApgAM_prokaryotes"/>
</dbReference>
<dbReference type="PIRSF" id="PIRSF006392">
    <property type="entry name" value="IPGAM_arch"/>
    <property type="match status" value="1"/>
</dbReference>
<dbReference type="RefSeq" id="WP_021929577.1">
    <property type="nucleotide sequence ID" value="NZ_AP023322.1"/>
</dbReference>
<dbReference type="EMBL" id="AP023322">
    <property type="protein sequence ID" value="BCI64299.1"/>
    <property type="molecule type" value="Genomic_DNA"/>
</dbReference>
<accession>A0A7G1HX72</accession>
<comment type="similarity">
    <text evidence="4">Belongs to the BPG-independent phosphoglycerate mutase family. A-PGAM subfamily.</text>
</comment>
<protein>
    <submittedName>
        <fullName evidence="8">Cofactor-independent phosphoglycerate mutase</fullName>
    </submittedName>
</protein>
<dbReference type="InterPro" id="IPR017850">
    <property type="entry name" value="Alkaline_phosphatase_core_sf"/>
</dbReference>
<dbReference type="InterPro" id="IPR004456">
    <property type="entry name" value="Pglycerate_mutase_ApgM"/>
</dbReference>
<keyword evidence="9" id="KW-1185">Reference proteome</keyword>
<dbReference type="GO" id="GO:0006096">
    <property type="term" value="P:glycolytic process"/>
    <property type="evidence" value="ECO:0007669"/>
    <property type="project" value="UniProtKB-KW"/>
</dbReference>
<evidence type="ECO:0000256" key="4">
    <source>
        <dbReference type="ARBA" id="ARBA00005524"/>
    </source>
</evidence>
<evidence type="ECO:0000313" key="9">
    <source>
        <dbReference type="Proteomes" id="UP000594042"/>
    </source>
</evidence>
<evidence type="ECO:0000256" key="6">
    <source>
        <dbReference type="ARBA" id="ARBA00023235"/>
    </source>
</evidence>
<comment type="function">
    <text evidence="2">Catalyzes the interconversion of 2-phosphoglycerate and 3-phosphoglycerate.</text>
</comment>
<comment type="catalytic activity">
    <reaction evidence="1">
        <text>(2R)-2-phosphoglycerate = (2R)-3-phosphoglycerate</text>
        <dbReference type="Rhea" id="RHEA:15901"/>
        <dbReference type="ChEBI" id="CHEBI:58272"/>
        <dbReference type="ChEBI" id="CHEBI:58289"/>
        <dbReference type="EC" id="5.4.2.12"/>
    </reaction>
</comment>
<dbReference type="CDD" id="cd16011">
    <property type="entry name" value="iPGM_like"/>
    <property type="match status" value="1"/>
</dbReference>
<evidence type="ECO:0000256" key="5">
    <source>
        <dbReference type="ARBA" id="ARBA00023152"/>
    </source>
</evidence>
<dbReference type="NCBIfam" id="TIGR02535">
    <property type="entry name" value="hyp_Hser_kinase"/>
    <property type="match status" value="1"/>
</dbReference>